<feature type="chain" id="PRO_5041453463" description="PEP-CTERM protein-sorting domain-containing protein" evidence="1">
    <location>
        <begin position="21"/>
        <end position="211"/>
    </location>
</feature>
<dbReference type="RefSeq" id="WP_284219032.1">
    <property type="nucleotide sequence ID" value="NZ_BSOT01000011.1"/>
</dbReference>
<keyword evidence="3" id="KW-1185">Reference proteome</keyword>
<sequence>MKIRLFTVFAFLALSLNANASLIGFADAVLGYEDNSDNVKGVLGAGGFRDLSFTRALDGSVTGEVADAVLGDDDTSYLSLKIGQSIILAFINENIIDGVGDDIFVSELGSASETADVSVSSDGINFTFLGSANNANGISAFDLSSISFADPVTAIKIEGRSNGGSSPGFDLEFVQALNRIIVDPTPSVNTPSIAILFSLGVLSLLARRFSK</sequence>
<feature type="signal peptide" evidence="1">
    <location>
        <begin position="1"/>
        <end position="20"/>
    </location>
</feature>
<evidence type="ECO:0008006" key="4">
    <source>
        <dbReference type="Google" id="ProtNLM"/>
    </source>
</evidence>
<accession>A0AA37T040</accession>
<gene>
    <name evidence="2" type="ORF">GCM10007852_35290</name>
</gene>
<keyword evidence="1" id="KW-0732">Signal</keyword>
<evidence type="ECO:0000313" key="3">
    <source>
        <dbReference type="Proteomes" id="UP001156601"/>
    </source>
</evidence>
<dbReference type="EMBL" id="BSOT01000011">
    <property type="protein sequence ID" value="GLR72621.1"/>
    <property type="molecule type" value="Genomic_DNA"/>
</dbReference>
<dbReference type="AlphaFoldDB" id="A0AA37T040"/>
<comment type="caution">
    <text evidence="2">The sequence shown here is derived from an EMBL/GenBank/DDBJ whole genome shotgun (WGS) entry which is preliminary data.</text>
</comment>
<name>A0AA37T040_9ALTE</name>
<reference evidence="2" key="2">
    <citation type="submission" date="2023-01" db="EMBL/GenBank/DDBJ databases">
        <title>Draft genome sequence of Agaribacter marinus strain NBRC 110023.</title>
        <authorList>
            <person name="Sun Q."/>
            <person name="Mori K."/>
        </authorList>
    </citation>
    <scope>NUCLEOTIDE SEQUENCE</scope>
    <source>
        <strain evidence="2">NBRC 110023</strain>
    </source>
</reference>
<protein>
    <recommendedName>
        <fullName evidence="4">PEP-CTERM protein-sorting domain-containing protein</fullName>
    </recommendedName>
</protein>
<proteinExistence type="predicted"/>
<evidence type="ECO:0000256" key="1">
    <source>
        <dbReference type="SAM" id="SignalP"/>
    </source>
</evidence>
<organism evidence="2 3">
    <name type="scientific">Agaribacter marinus</name>
    <dbReference type="NCBI Taxonomy" id="1431249"/>
    <lineage>
        <taxon>Bacteria</taxon>
        <taxon>Pseudomonadati</taxon>
        <taxon>Pseudomonadota</taxon>
        <taxon>Gammaproteobacteria</taxon>
        <taxon>Alteromonadales</taxon>
        <taxon>Alteromonadaceae</taxon>
        <taxon>Agaribacter</taxon>
    </lineage>
</organism>
<dbReference type="Proteomes" id="UP001156601">
    <property type="component" value="Unassembled WGS sequence"/>
</dbReference>
<reference evidence="2" key="1">
    <citation type="journal article" date="2014" name="Int. J. Syst. Evol. Microbiol.">
        <title>Complete genome sequence of Corynebacterium casei LMG S-19264T (=DSM 44701T), isolated from a smear-ripened cheese.</title>
        <authorList>
            <consortium name="US DOE Joint Genome Institute (JGI-PGF)"/>
            <person name="Walter F."/>
            <person name="Albersmeier A."/>
            <person name="Kalinowski J."/>
            <person name="Ruckert C."/>
        </authorList>
    </citation>
    <scope>NUCLEOTIDE SEQUENCE</scope>
    <source>
        <strain evidence="2">NBRC 110023</strain>
    </source>
</reference>
<evidence type="ECO:0000313" key="2">
    <source>
        <dbReference type="EMBL" id="GLR72621.1"/>
    </source>
</evidence>